<feature type="domain" description="TLDc" evidence="3">
    <location>
        <begin position="1"/>
        <end position="160"/>
    </location>
</feature>
<dbReference type="GO" id="GO:0006955">
    <property type="term" value="P:immune response"/>
    <property type="evidence" value="ECO:0007669"/>
    <property type="project" value="TreeGrafter"/>
</dbReference>
<dbReference type="InterPro" id="IPR006571">
    <property type="entry name" value="TLDc_dom"/>
</dbReference>
<dbReference type="SUPFAM" id="SSF52540">
    <property type="entry name" value="P-loop containing nucleoside triphosphate hydrolases"/>
    <property type="match status" value="1"/>
</dbReference>
<evidence type="ECO:0000313" key="5">
    <source>
        <dbReference type="Proteomes" id="UP000694701"/>
    </source>
</evidence>
<sequence length="295" mass="33129">MSFSVLIRCSLFIFKQLCASLGNVELSLLYKASVHGYKASAFHQRCDRQGPTLLVAYNNSDYIFGGYTSVDYAQSGREISDEEAFLFSFKSGTSSYIKINSGYNARYDDAKWPNFGQQLYFCHNNQPVVYHQGGNAFNINTSSMYGNDTQLTECEVYKVEQGNTEEKPWRNVLWTPERRAELMGLIKNHKPLMTSVSRVRILMIGPVGAGKSSFFNSINSIFTGHVTNKAMSGSAGTSLTVQFRTYPVNDGREEKPLPFVLCDTMGLEEQSGAGLDIEDLNNFRHLSDRLDDKSR</sequence>
<dbReference type="GO" id="GO:0005525">
    <property type="term" value="F:GTP binding"/>
    <property type="evidence" value="ECO:0007669"/>
    <property type="project" value="InterPro"/>
</dbReference>
<feature type="signal peptide" evidence="2">
    <location>
        <begin position="1"/>
        <end position="19"/>
    </location>
</feature>
<evidence type="ECO:0000259" key="3">
    <source>
        <dbReference type="PROSITE" id="PS51886"/>
    </source>
</evidence>
<feature type="chain" id="PRO_5034907871" evidence="2">
    <location>
        <begin position="20"/>
        <end position="295"/>
    </location>
</feature>
<dbReference type="PROSITE" id="PS51886">
    <property type="entry name" value="TLDC"/>
    <property type="match status" value="1"/>
</dbReference>
<dbReference type="Pfam" id="PF07534">
    <property type="entry name" value="TLD"/>
    <property type="match status" value="1"/>
</dbReference>
<evidence type="ECO:0000256" key="2">
    <source>
        <dbReference type="SAM" id="SignalP"/>
    </source>
</evidence>
<accession>A0A8C2BWY4</accession>
<evidence type="ECO:0000313" key="4">
    <source>
        <dbReference type="Ensembl" id="ENSCCRP00020002585.1"/>
    </source>
</evidence>
<dbReference type="Ensembl" id="ENSCCRT00020003023.1">
    <property type="protein sequence ID" value="ENSCCRP00020002585.1"/>
    <property type="gene ID" value="ENSCCRG00020001561.1"/>
</dbReference>
<evidence type="ECO:0000256" key="1">
    <source>
        <dbReference type="ARBA" id="ARBA00009243"/>
    </source>
</evidence>
<organism evidence="4 5">
    <name type="scientific">Cyprinus carpio</name>
    <name type="common">Common carp</name>
    <dbReference type="NCBI Taxonomy" id="7962"/>
    <lineage>
        <taxon>Eukaryota</taxon>
        <taxon>Metazoa</taxon>
        <taxon>Chordata</taxon>
        <taxon>Craniata</taxon>
        <taxon>Vertebrata</taxon>
        <taxon>Euteleostomi</taxon>
        <taxon>Actinopterygii</taxon>
        <taxon>Neopterygii</taxon>
        <taxon>Teleostei</taxon>
        <taxon>Ostariophysi</taxon>
        <taxon>Cypriniformes</taxon>
        <taxon>Cyprinidae</taxon>
        <taxon>Cyprininae</taxon>
        <taxon>Cyprinus</taxon>
    </lineage>
</organism>
<dbReference type="InterPro" id="IPR027417">
    <property type="entry name" value="P-loop_NTPase"/>
</dbReference>
<name>A0A8C2BWY4_CYPCA</name>
<reference evidence="4" key="1">
    <citation type="submission" date="2025-08" db="UniProtKB">
        <authorList>
            <consortium name="Ensembl"/>
        </authorList>
    </citation>
    <scope>IDENTIFICATION</scope>
</reference>
<protein>
    <submittedName>
        <fullName evidence="4">Si:ch211-197g15.7</fullName>
    </submittedName>
</protein>
<dbReference type="Proteomes" id="UP000694701">
    <property type="component" value="Unplaced"/>
</dbReference>
<keyword evidence="2" id="KW-0732">Signal</keyword>
<dbReference type="Gene3D" id="3.40.50.300">
    <property type="entry name" value="P-loop containing nucleotide triphosphate hydrolases"/>
    <property type="match status" value="1"/>
</dbReference>
<dbReference type="SMART" id="SM00584">
    <property type="entry name" value="TLDc"/>
    <property type="match status" value="1"/>
</dbReference>
<dbReference type="AlphaFoldDB" id="A0A8C2BWY4"/>
<dbReference type="PANTHER" id="PTHR14241:SF19">
    <property type="entry name" value="INTERFERON-INDUCED PROTEIN 44-LIKE ISOFORM X1-RELATED"/>
    <property type="match status" value="1"/>
</dbReference>
<proteinExistence type="inferred from homology"/>
<dbReference type="CDD" id="cd00882">
    <property type="entry name" value="Ras_like_GTPase"/>
    <property type="match status" value="1"/>
</dbReference>
<comment type="similarity">
    <text evidence="1">Belongs to the IFI44 family.</text>
</comment>
<dbReference type="PANTHER" id="PTHR14241">
    <property type="entry name" value="INTERFERON-INDUCED PROTEIN 44"/>
    <property type="match status" value="1"/>
</dbReference>